<keyword evidence="9" id="KW-0066">ATP synthesis</keyword>
<dbReference type="Pfam" id="PF00231">
    <property type="entry name" value="ATP-synt"/>
    <property type="match status" value="1"/>
</dbReference>
<keyword evidence="7" id="KW-0472">Membrane</keyword>
<comment type="caution">
    <text evidence="10">The sequence shown here is derived from an EMBL/GenBank/DDBJ whole genome shotgun (WGS) entry which is preliminary data.</text>
</comment>
<dbReference type="InterPro" id="IPR000131">
    <property type="entry name" value="ATP_synth_F1_gsu"/>
</dbReference>
<comment type="similarity">
    <text evidence="3">Belongs to the ATPase gamma chain family.</text>
</comment>
<evidence type="ECO:0000256" key="7">
    <source>
        <dbReference type="ARBA" id="ARBA00023136"/>
    </source>
</evidence>
<dbReference type="Gene3D" id="1.10.287.80">
    <property type="entry name" value="ATP synthase, gamma subunit, helix hairpin domain"/>
    <property type="match status" value="1"/>
</dbReference>
<evidence type="ECO:0000313" key="11">
    <source>
        <dbReference type="Proteomes" id="UP000745577"/>
    </source>
</evidence>
<evidence type="ECO:0000256" key="4">
    <source>
        <dbReference type="ARBA" id="ARBA00022448"/>
    </source>
</evidence>
<evidence type="ECO:0000256" key="1">
    <source>
        <dbReference type="ARBA" id="ARBA00003456"/>
    </source>
</evidence>
<dbReference type="AlphaFoldDB" id="A0A955I6S8"/>
<evidence type="ECO:0000256" key="6">
    <source>
        <dbReference type="ARBA" id="ARBA00023065"/>
    </source>
</evidence>
<reference evidence="10" key="1">
    <citation type="submission" date="2020-04" db="EMBL/GenBank/DDBJ databases">
        <authorList>
            <person name="Zhang T."/>
        </authorList>
    </citation>
    <scope>NUCLEOTIDE SEQUENCE</scope>
    <source>
        <strain evidence="10">HKST-UBA15</strain>
    </source>
</reference>
<evidence type="ECO:0000313" key="10">
    <source>
        <dbReference type="EMBL" id="MCA9380110.1"/>
    </source>
</evidence>
<evidence type="ECO:0000256" key="3">
    <source>
        <dbReference type="ARBA" id="ARBA00007681"/>
    </source>
</evidence>
<keyword evidence="5" id="KW-0375">Hydrogen ion transport</keyword>
<keyword evidence="4" id="KW-0813">Transport</keyword>
<dbReference type="SUPFAM" id="SSF52943">
    <property type="entry name" value="ATP synthase (F1-ATPase), gamma subunit"/>
    <property type="match status" value="1"/>
</dbReference>
<dbReference type="Proteomes" id="UP000745577">
    <property type="component" value="Unassembled WGS sequence"/>
</dbReference>
<keyword evidence="6" id="KW-0406">Ion transport</keyword>
<proteinExistence type="inferred from homology"/>
<gene>
    <name evidence="10" type="ORF">KC675_02920</name>
</gene>
<keyword evidence="8" id="KW-0139">CF(1)</keyword>
<reference evidence="10" key="2">
    <citation type="journal article" date="2021" name="Microbiome">
        <title>Successional dynamics and alternative stable states in a saline activated sludge microbial community over 9 years.</title>
        <authorList>
            <person name="Wang Y."/>
            <person name="Ye J."/>
            <person name="Ju F."/>
            <person name="Liu L."/>
            <person name="Boyd J.A."/>
            <person name="Deng Y."/>
            <person name="Parks D.H."/>
            <person name="Jiang X."/>
            <person name="Yin X."/>
            <person name="Woodcroft B.J."/>
            <person name="Tyson G.W."/>
            <person name="Hugenholtz P."/>
            <person name="Polz M.F."/>
            <person name="Zhang T."/>
        </authorList>
    </citation>
    <scope>NUCLEOTIDE SEQUENCE</scope>
    <source>
        <strain evidence="10">HKST-UBA15</strain>
    </source>
</reference>
<evidence type="ECO:0000256" key="5">
    <source>
        <dbReference type="ARBA" id="ARBA00022781"/>
    </source>
</evidence>
<dbReference type="InterPro" id="IPR035968">
    <property type="entry name" value="ATP_synth_F1_ATPase_gsu"/>
</dbReference>
<accession>A0A955I6S8</accession>
<evidence type="ECO:0000256" key="9">
    <source>
        <dbReference type="ARBA" id="ARBA00023310"/>
    </source>
</evidence>
<evidence type="ECO:0000256" key="2">
    <source>
        <dbReference type="ARBA" id="ARBA00004170"/>
    </source>
</evidence>
<feature type="non-terminal residue" evidence="10">
    <location>
        <position position="77"/>
    </location>
</feature>
<protein>
    <submittedName>
        <fullName evidence="10">F0F1 ATP synthase subunit gamma</fullName>
    </submittedName>
</protein>
<dbReference type="GO" id="GO:0045259">
    <property type="term" value="C:proton-transporting ATP synthase complex"/>
    <property type="evidence" value="ECO:0007669"/>
    <property type="project" value="UniProtKB-KW"/>
</dbReference>
<evidence type="ECO:0000256" key="8">
    <source>
        <dbReference type="ARBA" id="ARBA00023196"/>
    </source>
</evidence>
<dbReference type="EMBL" id="JAGQLL010000030">
    <property type="protein sequence ID" value="MCA9380110.1"/>
    <property type="molecule type" value="Genomic_DNA"/>
</dbReference>
<comment type="function">
    <text evidence="1">Produces ATP from ADP in the presence of a proton gradient across the membrane. The gamma chain is believed to be important in regulating ATPase activity and the flow of protons through the CF(0) complex.</text>
</comment>
<comment type="subcellular location">
    <subcellularLocation>
        <location evidence="2">Membrane</location>
        <topology evidence="2">Peripheral membrane protein</topology>
    </subcellularLocation>
</comment>
<organism evidence="10 11">
    <name type="scientific">Candidatus Dojkabacteria bacterium</name>
    <dbReference type="NCBI Taxonomy" id="2099670"/>
    <lineage>
        <taxon>Bacteria</taxon>
        <taxon>Candidatus Dojkabacteria</taxon>
    </lineage>
</organism>
<name>A0A955I6S8_9BACT</name>
<dbReference type="GO" id="GO:0046933">
    <property type="term" value="F:proton-transporting ATP synthase activity, rotational mechanism"/>
    <property type="evidence" value="ECO:0007669"/>
    <property type="project" value="InterPro"/>
</dbReference>
<sequence>MALREIKTKIASLQNTGKITKAMEVVSSVKLKKVEKATLNANVYLDTMKQFLYEAVQTDVDLDMPLFDSGKTETKDA</sequence>